<dbReference type="AlphaFoldDB" id="A0A6G1QUW1"/>
<reference evidence="2" key="2">
    <citation type="submission" date="2019-02" db="EMBL/GenBank/DDBJ databases">
        <title>Opniocepnalus argus Var Kimnra genome.</title>
        <authorList>
            <person name="Zhou C."/>
            <person name="Xiao S."/>
        </authorList>
    </citation>
    <scope>NUCLEOTIDE SEQUENCE [LARGE SCALE GENOMIC DNA]</scope>
</reference>
<sequence length="51" mass="5633">MSRFGNTAPTLPHALAPIMFPLLKTMQQVQNSPNIEGEEGENKFLGCMITK</sequence>
<protein>
    <submittedName>
        <fullName evidence="1">Uncharacterized protein</fullName>
    </submittedName>
</protein>
<evidence type="ECO:0000313" key="2">
    <source>
        <dbReference type="Proteomes" id="UP000503349"/>
    </source>
</evidence>
<evidence type="ECO:0000313" key="1">
    <source>
        <dbReference type="EMBL" id="KAF3706325.1"/>
    </source>
</evidence>
<keyword evidence="2" id="KW-1185">Reference proteome</keyword>
<dbReference type="Proteomes" id="UP000503349">
    <property type="component" value="Chromosome 23"/>
</dbReference>
<accession>A0A6G1QUW1</accession>
<gene>
    <name evidence="1" type="ORF">EXN66_Car022017</name>
</gene>
<dbReference type="EMBL" id="CM015734">
    <property type="protein sequence ID" value="KAF3706325.1"/>
    <property type="molecule type" value="Genomic_DNA"/>
</dbReference>
<reference evidence="1 2" key="1">
    <citation type="submission" date="2019-02" db="EMBL/GenBank/DDBJ databases">
        <title>Opniocepnalus argus genome.</title>
        <authorList>
            <person name="Zhou C."/>
            <person name="Xiao S."/>
        </authorList>
    </citation>
    <scope>NUCLEOTIDE SEQUENCE [LARGE SCALE GENOMIC DNA]</scope>
    <source>
        <strain evidence="1">OARG1902GOOAL</strain>
        <tissue evidence="1">Muscle</tissue>
    </source>
</reference>
<name>A0A6G1QUW1_CHAAH</name>
<proteinExistence type="predicted"/>
<organism evidence="1 2">
    <name type="scientific">Channa argus</name>
    <name type="common">Northern snakehead</name>
    <name type="synonym">Ophicephalus argus</name>
    <dbReference type="NCBI Taxonomy" id="215402"/>
    <lineage>
        <taxon>Eukaryota</taxon>
        <taxon>Metazoa</taxon>
        <taxon>Chordata</taxon>
        <taxon>Craniata</taxon>
        <taxon>Vertebrata</taxon>
        <taxon>Euteleostomi</taxon>
        <taxon>Actinopterygii</taxon>
        <taxon>Neopterygii</taxon>
        <taxon>Teleostei</taxon>
        <taxon>Neoteleostei</taxon>
        <taxon>Acanthomorphata</taxon>
        <taxon>Anabantaria</taxon>
        <taxon>Anabantiformes</taxon>
        <taxon>Channoidei</taxon>
        <taxon>Channidae</taxon>
        <taxon>Channa</taxon>
    </lineage>
</organism>